<evidence type="ECO:0000313" key="4">
    <source>
        <dbReference type="Proteomes" id="UP000474175"/>
    </source>
</evidence>
<dbReference type="GO" id="GO:0003677">
    <property type="term" value="F:DNA binding"/>
    <property type="evidence" value="ECO:0007669"/>
    <property type="project" value="UniProtKB-KW"/>
</dbReference>
<reference evidence="3 4" key="1">
    <citation type="submission" date="2020-02" db="EMBL/GenBank/DDBJ databases">
        <title>Draft genome sequence of two Spirosoma agri KCTC 52727 and Spirosoma terrae KCTC 52035.</title>
        <authorList>
            <person name="Rojas J."/>
            <person name="Ambika Manirajan B."/>
            <person name="Suarez C."/>
            <person name="Ratering S."/>
            <person name="Schnell S."/>
        </authorList>
    </citation>
    <scope>NUCLEOTIDE SEQUENCE [LARGE SCALE GENOMIC DNA]</scope>
    <source>
        <strain evidence="3 4">KCTC 52035</strain>
    </source>
</reference>
<dbReference type="PROSITE" id="PS50943">
    <property type="entry name" value="HTH_CROC1"/>
    <property type="match status" value="1"/>
</dbReference>
<dbReference type="SMART" id="SM00530">
    <property type="entry name" value="HTH_XRE"/>
    <property type="match status" value="1"/>
</dbReference>
<evidence type="ECO:0000256" key="1">
    <source>
        <dbReference type="ARBA" id="ARBA00023125"/>
    </source>
</evidence>
<keyword evidence="1" id="KW-0238">DNA-binding</keyword>
<dbReference type="RefSeq" id="WP_163954878.1">
    <property type="nucleotide sequence ID" value="NZ_JAAFZH010000020.1"/>
</dbReference>
<dbReference type="PANTHER" id="PTHR46558:SF13">
    <property type="entry name" value="HTH-TYPE TRANSCRIPTIONAL REGULATOR IMMR"/>
    <property type="match status" value="1"/>
</dbReference>
<dbReference type="SUPFAM" id="SSF47413">
    <property type="entry name" value="lambda repressor-like DNA-binding domains"/>
    <property type="match status" value="1"/>
</dbReference>
<dbReference type="InterPro" id="IPR001387">
    <property type="entry name" value="Cro/C1-type_HTH"/>
</dbReference>
<dbReference type="Gene3D" id="1.10.260.40">
    <property type="entry name" value="lambda repressor-like DNA-binding domains"/>
    <property type="match status" value="1"/>
</dbReference>
<comment type="caution">
    <text evidence="3">The sequence shown here is derived from an EMBL/GenBank/DDBJ whole genome shotgun (WGS) entry which is preliminary data.</text>
</comment>
<protein>
    <submittedName>
        <fullName evidence="3">Helix-turn-helix transcriptional regulator</fullName>
    </submittedName>
</protein>
<sequence>MLVLSEKLRRLRQLFGYSQEYIAFSIGMTQPAYCKWESGQTQPSINKLQELASLYQVSISDLLNDSDIDIIKKLLADEHFAEKLLGRGGVS</sequence>
<name>A0A6L9LH95_9BACT</name>
<accession>A0A6L9LH95</accession>
<dbReference type="EMBL" id="JAAFZH010000020">
    <property type="protein sequence ID" value="NDU98742.1"/>
    <property type="molecule type" value="Genomic_DNA"/>
</dbReference>
<organism evidence="3 4">
    <name type="scientific">Spirosoma terrae</name>
    <dbReference type="NCBI Taxonomy" id="1968276"/>
    <lineage>
        <taxon>Bacteria</taxon>
        <taxon>Pseudomonadati</taxon>
        <taxon>Bacteroidota</taxon>
        <taxon>Cytophagia</taxon>
        <taxon>Cytophagales</taxon>
        <taxon>Cytophagaceae</taxon>
        <taxon>Spirosoma</taxon>
    </lineage>
</organism>
<proteinExistence type="predicted"/>
<evidence type="ECO:0000259" key="2">
    <source>
        <dbReference type="PROSITE" id="PS50943"/>
    </source>
</evidence>
<keyword evidence="4" id="KW-1185">Reference proteome</keyword>
<feature type="domain" description="HTH cro/C1-type" evidence="2">
    <location>
        <begin position="8"/>
        <end position="62"/>
    </location>
</feature>
<dbReference type="InterPro" id="IPR010982">
    <property type="entry name" value="Lambda_DNA-bd_dom_sf"/>
</dbReference>
<evidence type="ECO:0000313" key="3">
    <source>
        <dbReference type="EMBL" id="NDU98742.1"/>
    </source>
</evidence>
<gene>
    <name evidence="3" type="ORF">GK108_27910</name>
</gene>
<dbReference type="CDD" id="cd00093">
    <property type="entry name" value="HTH_XRE"/>
    <property type="match status" value="1"/>
</dbReference>
<dbReference type="Proteomes" id="UP000474175">
    <property type="component" value="Unassembled WGS sequence"/>
</dbReference>
<dbReference type="PANTHER" id="PTHR46558">
    <property type="entry name" value="TRACRIPTIONAL REGULATORY PROTEIN-RELATED-RELATED"/>
    <property type="match status" value="1"/>
</dbReference>
<dbReference type="Pfam" id="PF01381">
    <property type="entry name" value="HTH_3"/>
    <property type="match status" value="1"/>
</dbReference>
<dbReference type="AlphaFoldDB" id="A0A6L9LH95"/>